<dbReference type="Proteomes" id="UP000036367">
    <property type="component" value="Unassembled WGS sequence"/>
</dbReference>
<feature type="transmembrane region" description="Helical" evidence="1">
    <location>
        <begin position="56"/>
        <end position="74"/>
    </location>
</feature>
<reference evidence="2" key="1">
    <citation type="submission" date="2015-05" db="EMBL/GenBank/DDBJ databases">
        <title>Permanent draft genome of Rhodopirellula islandicus K833.</title>
        <authorList>
            <person name="Kizina J."/>
            <person name="Richter M."/>
            <person name="Glockner F.O."/>
            <person name="Harder J."/>
        </authorList>
    </citation>
    <scope>NUCLEOTIDE SEQUENCE [LARGE SCALE GENOMIC DNA]</scope>
    <source>
        <strain evidence="2">K833</strain>
    </source>
</reference>
<keyword evidence="1" id="KW-0472">Membrane</keyword>
<keyword evidence="3" id="KW-1185">Reference proteome</keyword>
<evidence type="ECO:0000313" key="3">
    <source>
        <dbReference type="Proteomes" id="UP000036367"/>
    </source>
</evidence>
<feature type="transmembrane region" description="Helical" evidence="1">
    <location>
        <begin position="86"/>
        <end position="107"/>
    </location>
</feature>
<dbReference type="Pfam" id="PF10825">
    <property type="entry name" value="DUF2752"/>
    <property type="match status" value="1"/>
</dbReference>
<dbReference type="EMBL" id="LECT01000003">
    <property type="protein sequence ID" value="KLU07746.1"/>
    <property type="molecule type" value="Genomic_DNA"/>
</dbReference>
<sequence>MFGLSANRCGWGFRGLMVAGFLVGGGLLGVSRCLSPSSAGLGTHQQLGLPPCSMRLLFGVRCPACGMTTSWSWLTRGELVASAQANVSGMLLGLFVFLLLLVAVRVAWSGRRPSVEANWWMGFGVVLIGVLSAVEWLVRLQLD</sequence>
<dbReference type="PATRIC" id="fig|595434.4.peg.250"/>
<accession>A0A0J1BMJ3</accession>
<comment type="caution">
    <text evidence="2">The sequence shown here is derived from an EMBL/GenBank/DDBJ whole genome shotgun (WGS) entry which is preliminary data.</text>
</comment>
<organism evidence="2 3">
    <name type="scientific">Rhodopirellula islandica</name>
    <dbReference type="NCBI Taxonomy" id="595434"/>
    <lineage>
        <taxon>Bacteria</taxon>
        <taxon>Pseudomonadati</taxon>
        <taxon>Planctomycetota</taxon>
        <taxon>Planctomycetia</taxon>
        <taxon>Pirellulales</taxon>
        <taxon>Pirellulaceae</taxon>
        <taxon>Rhodopirellula</taxon>
    </lineage>
</organism>
<feature type="transmembrane region" description="Helical" evidence="1">
    <location>
        <begin position="119"/>
        <end position="138"/>
    </location>
</feature>
<keyword evidence="1 2" id="KW-0812">Transmembrane</keyword>
<name>A0A0J1BMJ3_RHOIS</name>
<evidence type="ECO:0000313" key="2">
    <source>
        <dbReference type="EMBL" id="KLU07746.1"/>
    </source>
</evidence>
<keyword evidence="1" id="KW-1133">Transmembrane helix</keyword>
<feature type="transmembrane region" description="Helical" evidence="1">
    <location>
        <begin position="12"/>
        <end position="35"/>
    </location>
</feature>
<evidence type="ECO:0000256" key="1">
    <source>
        <dbReference type="SAM" id="Phobius"/>
    </source>
</evidence>
<dbReference type="AlphaFoldDB" id="A0A0J1BMJ3"/>
<protein>
    <submittedName>
        <fullName evidence="2">Transmembrane protein</fullName>
    </submittedName>
</protein>
<proteinExistence type="predicted"/>
<gene>
    <name evidence="2" type="ORF">RISK_000263</name>
</gene>
<dbReference type="InterPro" id="IPR021215">
    <property type="entry name" value="DUF2752"/>
</dbReference>